<protein>
    <submittedName>
        <fullName evidence="5">Lipopolysaccharide export system ATP-binding protein LptB</fullName>
        <ecNumber evidence="5">3.6.3.-</ecNumber>
    </submittedName>
</protein>
<dbReference type="SUPFAM" id="SSF52540">
    <property type="entry name" value="P-loop containing nucleoside triphosphate hydrolases"/>
    <property type="match status" value="1"/>
</dbReference>
<dbReference type="Pfam" id="PF00005">
    <property type="entry name" value="ABC_tran"/>
    <property type="match status" value="1"/>
</dbReference>
<keyword evidence="6" id="KW-1185">Reference proteome</keyword>
<dbReference type="GO" id="GO:0015188">
    <property type="term" value="F:L-isoleucine transmembrane transporter activity"/>
    <property type="evidence" value="ECO:0007669"/>
    <property type="project" value="TreeGrafter"/>
</dbReference>
<dbReference type="CDD" id="cd03219">
    <property type="entry name" value="ABC_Mj1267_LivG_branched"/>
    <property type="match status" value="1"/>
</dbReference>
<evidence type="ECO:0000259" key="4">
    <source>
        <dbReference type="PROSITE" id="PS50893"/>
    </source>
</evidence>
<dbReference type="PANTHER" id="PTHR45772:SF7">
    <property type="entry name" value="AMINO ACID ABC TRANSPORTER ATP-BINDING PROTEIN"/>
    <property type="match status" value="1"/>
</dbReference>
<dbReference type="GO" id="GO:0005886">
    <property type="term" value="C:plasma membrane"/>
    <property type="evidence" value="ECO:0007669"/>
    <property type="project" value="TreeGrafter"/>
</dbReference>
<dbReference type="GO" id="GO:0042941">
    <property type="term" value="P:D-alanine transmembrane transport"/>
    <property type="evidence" value="ECO:0007669"/>
    <property type="project" value="TreeGrafter"/>
</dbReference>
<dbReference type="Gene3D" id="3.40.50.300">
    <property type="entry name" value="P-loop containing nucleotide triphosphate hydrolases"/>
    <property type="match status" value="1"/>
</dbReference>
<dbReference type="InterPro" id="IPR051120">
    <property type="entry name" value="ABC_AA/LPS_Transport"/>
</dbReference>
<dbReference type="PANTHER" id="PTHR45772">
    <property type="entry name" value="CONSERVED COMPONENT OF ABC TRANSPORTER FOR NATURAL AMINO ACIDS-RELATED"/>
    <property type="match status" value="1"/>
</dbReference>
<evidence type="ECO:0000256" key="1">
    <source>
        <dbReference type="ARBA" id="ARBA00022448"/>
    </source>
</evidence>
<accession>A0A1L9P183</accession>
<evidence type="ECO:0000313" key="5">
    <source>
        <dbReference type="EMBL" id="OJI95251.1"/>
    </source>
</evidence>
<dbReference type="InterPro" id="IPR003439">
    <property type="entry name" value="ABC_transporter-like_ATP-bd"/>
</dbReference>
<dbReference type="Proteomes" id="UP000184514">
    <property type="component" value="Unassembled WGS sequence"/>
</dbReference>
<dbReference type="GO" id="GO:0015192">
    <property type="term" value="F:L-phenylalanine transmembrane transporter activity"/>
    <property type="evidence" value="ECO:0007669"/>
    <property type="project" value="TreeGrafter"/>
</dbReference>
<reference evidence="5 6" key="1">
    <citation type="submission" date="2016-10" db="EMBL/GenBank/DDBJ databases">
        <title>Genome sequence of Planktotalea frisia SH6-1.</title>
        <authorList>
            <person name="Poehlein A."/>
            <person name="Bakenhus I."/>
            <person name="Voget S."/>
            <person name="Brinkhoff T."/>
            <person name="Simon M."/>
        </authorList>
    </citation>
    <scope>NUCLEOTIDE SEQUENCE [LARGE SCALE GENOMIC DNA]</scope>
    <source>
        <strain evidence="5 6">SH6-1</strain>
    </source>
</reference>
<dbReference type="OrthoDB" id="9806149at2"/>
<dbReference type="PROSITE" id="PS50893">
    <property type="entry name" value="ABC_TRANSPORTER_2"/>
    <property type="match status" value="1"/>
</dbReference>
<gene>
    <name evidence="5" type="primary">lptB_3</name>
    <name evidence="5" type="ORF">PFRI_05060</name>
</gene>
<dbReference type="EC" id="3.6.3.-" evidence="5"/>
<dbReference type="Pfam" id="PF12399">
    <property type="entry name" value="BCA_ABC_TP_C"/>
    <property type="match status" value="1"/>
</dbReference>
<dbReference type="SMART" id="SM00382">
    <property type="entry name" value="AAA"/>
    <property type="match status" value="1"/>
</dbReference>
<feature type="domain" description="ABC transporter" evidence="4">
    <location>
        <begin position="5"/>
        <end position="253"/>
    </location>
</feature>
<dbReference type="AlphaFoldDB" id="A0A1L9P183"/>
<proteinExistence type="predicted"/>
<dbReference type="EMBL" id="MLCB01000041">
    <property type="protein sequence ID" value="OJI95251.1"/>
    <property type="molecule type" value="Genomic_DNA"/>
</dbReference>
<name>A0A1L9P183_9RHOB</name>
<dbReference type="RefSeq" id="WP_072629190.1">
    <property type="nucleotide sequence ID" value="NZ_MLCB01000041.1"/>
</dbReference>
<dbReference type="InterPro" id="IPR027417">
    <property type="entry name" value="P-loop_NTPase"/>
</dbReference>
<dbReference type="GO" id="GO:1903806">
    <property type="term" value="P:L-isoleucine import across plasma membrane"/>
    <property type="evidence" value="ECO:0007669"/>
    <property type="project" value="TreeGrafter"/>
</dbReference>
<evidence type="ECO:0000313" key="6">
    <source>
        <dbReference type="Proteomes" id="UP000184514"/>
    </source>
</evidence>
<dbReference type="FunFam" id="3.40.50.300:FF:000421">
    <property type="entry name" value="Branched-chain amino acid ABC transporter ATP-binding protein"/>
    <property type="match status" value="1"/>
</dbReference>
<keyword evidence="1" id="KW-0813">Transport</keyword>
<dbReference type="InterPro" id="IPR032823">
    <property type="entry name" value="BCA_ABC_TP_C"/>
</dbReference>
<evidence type="ECO:0000256" key="3">
    <source>
        <dbReference type="ARBA" id="ARBA00022840"/>
    </source>
</evidence>
<dbReference type="GO" id="GO:0015808">
    <property type="term" value="P:L-alanine transport"/>
    <property type="evidence" value="ECO:0007669"/>
    <property type="project" value="TreeGrafter"/>
</dbReference>
<dbReference type="STRING" id="696762.PFRI_05060"/>
<keyword evidence="3 5" id="KW-0067">ATP-binding</keyword>
<dbReference type="GO" id="GO:0005304">
    <property type="term" value="F:L-valine transmembrane transporter activity"/>
    <property type="evidence" value="ECO:0007669"/>
    <property type="project" value="TreeGrafter"/>
</dbReference>
<sequence length="260" mass="28384">MSPLLQVKNVTKKYGGLTANNDISFDVAENEILSVIGPNGAGKSTLFKMIASFTPTTSGEVIYQGERISNLKPHIVARKGVVRTFQETTIFKSMTVRESVVVAQHLRAKASLAGYFWGSKTAKDDVTAFEKYADELLEFLGMSEISNEQASNLPQGSLRALGIAIGLATDPKVLLLDEPFAGMNHDETMNMVNLVRSVRDERGVTVMLVEHDMPAVMNISDRIVVLNFGEKIAEGTPSEIQNNEKVIEAYLGSVDDEIGM</sequence>
<organism evidence="5 6">
    <name type="scientific">Planktotalea frisia</name>
    <dbReference type="NCBI Taxonomy" id="696762"/>
    <lineage>
        <taxon>Bacteria</taxon>
        <taxon>Pseudomonadati</taxon>
        <taxon>Pseudomonadota</taxon>
        <taxon>Alphaproteobacteria</taxon>
        <taxon>Rhodobacterales</taxon>
        <taxon>Paracoccaceae</taxon>
        <taxon>Planktotalea</taxon>
    </lineage>
</organism>
<dbReference type="GO" id="GO:0005524">
    <property type="term" value="F:ATP binding"/>
    <property type="evidence" value="ECO:0007669"/>
    <property type="project" value="UniProtKB-KW"/>
</dbReference>
<keyword evidence="2" id="KW-0547">Nucleotide-binding</keyword>
<dbReference type="GO" id="GO:1903805">
    <property type="term" value="P:L-valine import across plasma membrane"/>
    <property type="evidence" value="ECO:0007669"/>
    <property type="project" value="TreeGrafter"/>
</dbReference>
<dbReference type="InterPro" id="IPR003593">
    <property type="entry name" value="AAA+_ATPase"/>
</dbReference>
<keyword evidence="5" id="KW-0378">Hydrolase</keyword>
<dbReference type="GO" id="GO:0016887">
    <property type="term" value="F:ATP hydrolysis activity"/>
    <property type="evidence" value="ECO:0007669"/>
    <property type="project" value="InterPro"/>
</dbReference>
<comment type="caution">
    <text evidence="5">The sequence shown here is derived from an EMBL/GenBank/DDBJ whole genome shotgun (WGS) entry which is preliminary data.</text>
</comment>
<evidence type="ECO:0000256" key="2">
    <source>
        <dbReference type="ARBA" id="ARBA00022741"/>
    </source>
</evidence>